<organism evidence="11 12">
    <name type="scientific">Dreissena polymorpha</name>
    <name type="common">Zebra mussel</name>
    <name type="synonym">Mytilus polymorpha</name>
    <dbReference type="NCBI Taxonomy" id="45954"/>
    <lineage>
        <taxon>Eukaryota</taxon>
        <taxon>Metazoa</taxon>
        <taxon>Spiralia</taxon>
        <taxon>Lophotrochozoa</taxon>
        <taxon>Mollusca</taxon>
        <taxon>Bivalvia</taxon>
        <taxon>Autobranchia</taxon>
        <taxon>Heteroconchia</taxon>
        <taxon>Euheterodonta</taxon>
        <taxon>Imparidentia</taxon>
        <taxon>Neoheterodontei</taxon>
        <taxon>Myida</taxon>
        <taxon>Dreissenoidea</taxon>
        <taxon>Dreissenidae</taxon>
        <taxon>Dreissena</taxon>
    </lineage>
</organism>
<dbReference type="PANTHER" id="PTHR24028:SF328">
    <property type="entry name" value="CADHERIN-3"/>
    <property type="match status" value="1"/>
</dbReference>
<proteinExistence type="predicted"/>
<dbReference type="Gene3D" id="2.60.40.60">
    <property type="entry name" value="Cadherins"/>
    <property type="match status" value="2"/>
</dbReference>
<dbReference type="InterPro" id="IPR002126">
    <property type="entry name" value="Cadherin-like_dom"/>
</dbReference>
<accession>A0A9D4H7H9</accession>
<dbReference type="AlphaFoldDB" id="A0A9D4H7H9"/>
<evidence type="ECO:0000256" key="6">
    <source>
        <dbReference type="ARBA" id="ARBA00022989"/>
    </source>
</evidence>
<dbReference type="PRINTS" id="PR00205">
    <property type="entry name" value="CADHERIN"/>
</dbReference>
<dbReference type="CDD" id="cd11304">
    <property type="entry name" value="Cadherin_repeat"/>
    <property type="match status" value="2"/>
</dbReference>
<keyword evidence="7" id="KW-0472">Membrane</keyword>
<feature type="domain" description="Cadherin" evidence="10">
    <location>
        <begin position="107"/>
        <end position="210"/>
    </location>
</feature>
<keyword evidence="2" id="KW-0812">Transmembrane</keyword>
<protein>
    <recommendedName>
        <fullName evidence="10">Cadherin domain-containing protein</fullName>
    </recommendedName>
</protein>
<comment type="caution">
    <text evidence="11">The sequence shown here is derived from an EMBL/GenBank/DDBJ whole genome shotgun (WGS) entry which is preliminary data.</text>
</comment>
<evidence type="ECO:0000313" key="12">
    <source>
        <dbReference type="Proteomes" id="UP000828390"/>
    </source>
</evidence>
<evidence type="ECO:0000256" key="3">
    <source>
        <dbReference type="ARBA" id="ARBA00022737"/>
    </source>
</evidence>
<evidence type="ECO:0000256" key="1">
    <source>
        <dbReference type="ARBA" id="ARBA00004167"/>
    </source>
</evidence>
<dbReference type="GO" id="GO:0007156">
    <property type="term" value="P:homophilic cell adhesion via plasma membrane adhesion molecules"/>
    <property type="evidence" value="ECO:0007669"/>
    <property type="project" value="InterPro"/>
</dbReference>
<keyword evidence="4 9" id="KW-0106">Calcium</keyword>
<dbReference type="SUPFAM" id="SSF49313">
    <property type="entry name" value="Cadherin-like"/>
    <property type="match status" value="2"/>
</dbReference>
<dbReference type="InterPro" id="IPR013164">
    <property type="entry name" value="Cadherin_N"/>
</dbReference>
<evidence type="ECO:0000256" key="7">
    <source>
        <dbReference type="ARBA" id="ARBA00023136"/>
    </source>
</evidence>
<dbReference type="SMART" id="SM00112">
    <property type="entry name" value="CA"/>
    <property type="match status" value="2"/>
</dbReference>
<reference evidence="11" key="2">
    <citation type="submission" date="2020-11" db="EMBL/GenBank/DDBJ databases">
        <authorList>
            <person name="McCartney M.A."/>
            <person name="Auch B."/>
            <person name="Kono T."/>
            <person name="Mallez S."/>
            <person name="Becker A."/>
            <person name="Gohl D.M."/>
            <person name="Silverstein K.A.T."/>
            <person name="Koren S."/>
            <person name="Bechman K.B."/>
            <person name="Herman A."/>
            <person name="Abrahante J.E."/>
            <person name="Garbe J."/>
        </authorList>
    </citation>
    <scope>NUCLEOTIDE SEQUENCE</scope>
    <source>
        <strain evidence="11">Duluth1</strain>
        <tissue evidence="11">Whole animal</tissue>
    </source>
</reference>
<keyword evidence="8" id="KW-0325">Glycoprotein</keyword>
<dbReference type="PANTHER" id="PTHR24028">
    <property type="entry name" value="CADHERIN-87A"/>
    <property type="match status" value="1"/>
</dbReference>
<dbReference type="Proteomes" id="UP000828390">
    <property type="component" value="Unassembled WGS sequence"/>
</dbReference>
<evidence type="ECO:0000256" key="8">
    <source>
        <dbReference type="ARBA" id="ARBA00023180"/>
    </source>
</evidence>
<keyword evidence="3" id="KW-0677">Repeat</keyword>
<evidence type="ECO:0000313" key="11">
    <source>
        <dbReference type="EMBL" id="KAH3829988.1"/>
    </source>
</evidence>
<feature type="domain" description="Cadherin" evidence="10">
    <location>
        <begin position="2"/>
        <end position="106"/>
    </location>
</feature>
<name>A0A9D4H7H9_DREPO</name>
<dbReference type="Pfam" id="PF08266">
    <property type="entry name" value="Cadherin_2"/>
    <property type="match status" value="1"/>
</dbReference>
<dbReference type="GO" id="GO:0005509">
    <property type="term" value="F:calcium ion binding"/>
    <property type="evidence" value="ECO:0007669"/>
    <property type="project" value="UniProtKB-UniRule"/>
</dbReference>
<dbReference type="InterPro" id="IPR015919">
    <property type="entry name" value="Cadherin-like_sf"/>
</dbReference>
<dbReference type="PROSITE" id="PS50268">
    <property type="entry name" value="CADHERIN_2"/>
    <property type="match status" value="2"/>
</dbReference>
<evidence type="ECO:0000256" key="4">
    <source>
        <dbReference type="ARBA" id="ARBA00022837"/>
    </source>
</evidence>
<evidence type="ECO:0000259" key="10">
    <source>
        <dbReference type="PROSITE" id="PS50268"/>
    </source>
</evidence>
<dbReference type="GO" id="GO:0005886">
    <property type="term" value="C:plasma membrane"/>
    <property type="evidence" value="ECO:0007669"/>
    <property type="project" value="InterPro"/>
</dbReference>
<comment type="subcellular location">
    <subcellularLocation>
        <location evidence="1">Membrane</location>
        <topology evidence="1">Single-pass membrane protein</topology>
    </subcellularLocation>
</comment>
<gene>
    <name evidence="11" type="ORF">DPMN_103222</name>
</gene>
<dbReference type="EMBL" id="JAIWYP010000004">
    <property type="protein sequence ID" value="KAH3829988.1"/>
    <property type="molecule type" value="Genomic_DNA"/>
</dbReference>
<keyword evidence="6" id="KW-1133">Transmembrane helix</keyword>
<evidence type="ECO:0000256" key="5">
    <source>
        <dbReference type="ARBA" id="ARBA00022889"/>
    </source>
</evidence>
<evidence type="ECO:0000256" key="2">
    <source>
        <dbReference type="ARBA" id="ARBA00022692"/>
    </source>
</evidence>
<sequence>MEFRVKEEQTPGTFLGSISQKYNDKRDGLRFILARPSHTTTDDLFEVDSVSGNITTTAVIDREVLCQFTPGCVVRLEVAAQTNDNFFDIIDIDIVIEDINDNSPTFSQQSVALSISEAVLTGGSLIIDGARDIDKSELFSLQGYSLEPQISGDALPFSVNFVRSLDGGSKVKIIVNEILDRETRDSYRFFLLAKDGGSPPKQGSMFVTVTSLT</sequence>
<reference evidence="11" key="1">
    <citation type="journal article" date="2019" name="bioRxiv">
        <title>The Genome of the Zebra Mussel, Dreissena polymorpha: A Resource for Invasive Species Research.</title>
        <authorList>
            <person name="McCartney M.A."/>
            <person name="Auch B."/>
            <person name="Kono T."/>
            <person name="Mallez S."/>
            <person name="Zhang Y."/>
            <person name="Obille A."/>
            <person name="Becker A."/>
            <person name="Abrahante J.E."/>
            <person name="Garbe J."/>
            <person name="Badalamenti J.P."/>
            <person name="Herman A."/>
            <person name="Mangelson H."/>
            <person name="Liachko I."/>
            <person name="Sullivan S."/>
            <person name="Sone E.D."/>
            <person name="Koren S."/>
            <person name="Silverstein K.A.T."/>
            <person name="Beckman K.B."/>
            <person name="Gohl D.M."/>
        </authorList>
    </citation>
    <scope>NUCLEOTIDE SEQUENCE</scope>
    <source>
        <strain evidence="11">Duluth1</strain>
        <tissue evidence="11">Whole animal</tissue>
    </source>
</reference>
<keyword evidence="5" id="KW-0130">Cell adhesion</keyword>
<dbReference type="InterPro" id="IPR050174">
    <property type="entry name" value="Protocadherin/Cadherin-CA"/>
</dbReference>
<dbReference type="PROSITE" id="PS00232">
    <property type="entry name" value="CADHERIN_1"/>
    <property type="match status" value="1"/>
</dbReference>
<evidence type="ECO:0000256" key="9">
    <source>
        <dbReference type="PROSITE-ProRule" id="PRU00043"/>
    </source>
</evidence>
<dbReference type="InterPro" id="IPR020894">
    <property type="entry name" value="Cadherin_CS"/>
</dbReference>
<keyword evidence="12" id="KW-1185">Reference proteome</keyword>